<dbReference type="RefSeq" id="XP_020051284.1">
    <property type="nucleotide sequence ID" value="XM_020202122.1"/>
</dbReference>
<dbReference type="OMA" id="EESQCGW"/>
<dbReference type="Gene3D" id="3.10.180.10">
    <property type="entry name" value="2,3-Dihydroxybiphenyl 1,2-Dioxygenase, domain 1"/>
    <property type="match status" value="1"/>
</dbReference>
<dbReference type="InterPro" id="IPR029068">
    <property type="entry name" value="Glyas_Bleomycin-R_OHBP_Dase"/>
</dbReference>
<proteinExistence type="predicted"/>
<keyword evidence="3" id="KW-1185">Reference proteome</keyword>
<protein>
    <recommendedName>
        <fullName evidence="1">PhnB-like domain-containing protein</fullName>
    </recommendedName>
</protein>
<sequence length="165" mass="18946">MALSKITPCLWFDDNAEEAAQFYVSIFPSSKIITTQRYTEAGREYHGREPGSVMVVEFELNGHTFTGLNGGQCFKFSEAISFQVDCKDQAEVDYYWNKLGEGGNEEKQQCGWVADRFGLSWQIIPKQLKEMLSDEDAERRDRVTNEMMKMRKLDVTLLEKAYEGA</sequence>
<name>A0A1L9WFK4_ASPA1</name>
<dbReference type="STRING" id="690307.A0A1L9WFK4"/>
<dbReference type="OrthoDB" id="10255422at2759"/>
<feature type="domain" description="PhnB-like" evidence="1">
    <location>
        <begin position="5"/>
        <end position="124"/>
    </location>
</feature>
<reference evidence="3" key="1">
    <citation type="journal article" date="2017" name="Genome Biol.">
        <title>Comparative genomics reveals high biological diversity and specific adaptations in the industrially and medically important fungal genus Aspergillus.</title>
        <authorList>
            <person name="de Vries R.P."/>
            <person name="Riley R."/>
            <person name="Wiebenga A."/>
            <person name="Aguilar-Osorio G."/>
            <person name="Amillis S."/>
            <person name="Uchima C.A."/>
            <person name="Anderluh G."/>
            <person name="Asadollahi M."/>
            <person name="Askin M."/>
            <person name="Barry K."/>
            <person name="Battaglia E."/>
            <person name="Bayram O."/>
            <person name="Benocci T."/>
            <person name="Braus-Stromeyer S.A."/>
            <person name="Caldana C."/>
            <person name="Canovas D."/>
            <person name="Cerqueira G.C."/>
            <person name="Chen F."/>
            <person name="Chen W."/>
            <person name="Choi C."/>
            <person name="Clum A."/>
            <person name="Dos Santos R.A."/>
            <person name="Damasio A.R."/>
            <person name="Diallinas G."/>
            <person name="Emri T."/>
            <person name="Fekete E."/>
            <person name="Flipphi M."/>
            <person name="Freyberg S."/>
            <person name="Gallo A."/>
            <person name="Gournas C."/>
            <person name="Habgood R."/>
            <person name="Hainaut M."/>
            <person name="Harispe M.L."/>
            <person name="Henrissat B."/>
            <person name="Hilden K.S."/>
            <person name="Hope R."/>
            <person name="Hossain A."/>
            <person name="Karabika E."/>
            <person name="Karaffa L."/>
            <person name="Karanyi Z."/>
            <person name="Krasevec N."/>
            <person name="Kuo A."/>
            <person name="Kusch H."/>
            <person name="LaButti K."/>
            <person name="Lagendijk E.L."/>
            <person name="Lapidus A."/>
            <person name="Levasseur A."/>
            <person name="Lindquist E."/>
            <person name="Lipzen A."/>
            <person name="Logrieco A.F."/>
            <person name="MacCabe A."/>
            <person name="Maekelae M.R."/>
            <person name="Malavazi I."/>
            <person name="Melin P."/>
            <person name="Meyer V."/>
            <person name="Mielnichuk N."/>
            <person name="Miskei M."/>
            <person name="Molnar A.P."/>
            <person name="Mule G."/>
            <person name="Ngan C.Y."/>
            <person name="Orejas M."/>
            <person name="Orosz E."/>
            <person name="Ouedraogo J.P."/>
            <person name="Overkamp K.M."/>
            <person name="Park H.-S."/>
            <person name="Perrone G."/>
            <person name="Piumi F."/>
            <person name="Punt P.J."/>
            <person name="Ram A.F."/>
            <person name="Ramon A."/>
            <person name="Rauscher S."/>
            <person name="Record E."/>
            <person name="Riano-Pachon D.M."/>
            <person name="Robert V."/>
            <person name="Roehrig J."/>
            <person name="Ruller R."/>
            <person name="Salamov A."/>
            <person name="Salih N.S."/>
            <person name="Samson R.A."/>
            <person name="Sandor E."/>
            <person name="Sanguinetti M."/>
            <person name="Schuetze T."/>
            <person name="Sepcic K."/>
            <person name="Shelest E."/>
            <person name="Sherlock G."/>
            <person name="Sophianopoulou V."/>
            <person name="Squina F.M."/>
            <person name="Sun H."/>
            <person name="Susca A."/>
            <person name="Todd R.B."/>
            <person name="Tsang A."/>
            <person name="Unkles S.E."/>
            <person name="van de Wiele N."/>
            <person name="van Rossen-Uffink D."/>
            <person name="Oliveira J.V."/>
            <person name="Vesth T.C."/>
            <person name="Visser J."/>
            <person name="Yu J.-H."/>
            <person name="Zhou M."/>
            <person name="Andersen M.R."/>
            <person name="Archer D.B."/>
            <person name="Baker S.E."/>
            <person name="Benoit I."/>
            <person name="Brakhage A.A."/>
            <person name="Braus G.H."/>
            <person name="Fischer R."/>
            <person name="Frisvad J.C."/>
            <person name="Goldman G.H."/>
            <person name="Houbraken J."/>
            <person name="Oakley B."/>
            <person name="Pocsi I."/>
            <person name="Scazzocchio C."/>
            <person name="Seiboth B."/>
            <person name="vanKuyk P.A."/>
            <person name="Wortman J."/>
            <person name="Dyer P.S."/>
            <person name="Grigoriev I.V."/>
        </authorList>
    </citation>
    <scope>NUCLEOTIDE SEQUENCE [LARGE SCALE GENOMIC DNA]</scope>
    <source>
        <strain evidence="3">ATCC 16872 / CBS 172.66 / WB 5094</strain>
    </source>
</reference>
<dbReference type="VEuPathDB" id="FungiDB:ASPACDRAFT_48392"/>
<dbReference type="InterPro" id="IPR028973">
    <property type="entry name" value="PhnB-like"/>
</dbReference>
<dbReference type="PANTHER" id="PTHR33990:SF2">
    <property type="entry name" value="PHNB-LIKE DOMAIN-CONTAINING PROTEIN"/>
    <property type="match status" value="1"/>
</dbReference>
<gene>
    <name evidence="2" type="ORF">ASPACDRAFT_48392</name>
</gene>
<accession>A0A1L9WFK4</accession>
<dbReference type="PIRSF" id="PIRSF021700">
    <property type="entry name" value="3_dmu_93_MTrfase"/>
    <property type="match status" value="1"/>
</dbReference>
<dbReference type="InterPro" id="IPR009725">
    <property type="entry name" value="3_dmu_93_MTrfase"/>
</dbReference>
<dbReference type="Proteomes" id="UP000184546">
    <property type="component" value="Unassembled WGS sequence"/>
</dbReference>
<evidence type="ECO:0000259" key="1">
    <source>
        <dbReference type="Pfam" id="PF06983"/>
    </source>
</evidence>
<dbReference type="PANTHER" id="PTHR33990">
    <property type="entry name" value="PROTEIN YJDN-RELATED"/>
    <property type="match status" value="1"/>
</dbReference>
<dbReference type="EMBL" id="KV878992">
    <property type="protein sequence ID" value="OJJ94944.1"/>
    <property type="molecule type" value="Genomic_DNA"/>
</dbReference>
<evidence type="ECO:0000313" key="2">
    <source>
        <dbReference type="EMBL" id="OJJ94944.1"/>
    </source>
</evidence>
<dbReference type="AlphaFoldDB" id="A0A1L9WFK4"/>
<dbReference type="GeneID" id="30975936"/>
<dbReference type="SUPFAM" id="SSF54593">
    <property type="entry name" value="Glyoxalase/Bleomycin resistance protein/Dihydroxybiphenyl dioxygenase"/>
    <property type="match status" value="1"/>
</dbReference>
<dbReference type="CDD" id="cd06588">
    <property type="entry name" value="PhnB_like"/>
    <property type="match status" value="1"/>
</dbReference>
<evidence type="ECO:0000313" key="3">
    <source>
        <dbReference type="Proteomes" id="UP000184546"/>
    </source>
</evidence>
<organism evidence="2 3">
    <name type="scientific">Aspergillus aculeatus (strain ATCC 16872 / CBS 172.66 / WB 5094)</name>
    <dbReference type="NCBI Taxonomy" id="690307"/>
    <lineage>
        <taxon>Eukaryota</taxon>
        <taxon>Fungi</taxon>
        <taxon>Dikarya</taxon>
        <taxon>Ascomycota</taxon>
        <taxon>Pezizomycotina</taxon>
        <taxon>Eurotiomycetes</taxon>
        <taxon>Eurotiomycetidae</taxon>
        <taxon>Eurotiales</taxon>
        <taxon>Aspergillaceae</taxon>
        <taxon>Aspergillus</taxon>
        <taxon>Aspergillus subgen. Circumdati</taxon>
    </lineage>
</organism>
<dbReference type="Pfam" id="PF06983">
    <property type="entry name" value="3-dmu-9_3-mt"/>
    <property type="match status" value="1"/>
</dbReference>